<proteinExistence type="predicted"/>
<keyword evidence="2" id="KW-0418">Kinase</keyword>
<dbReference type="Gene3D" id="1.25.40.340">
    <property type="match status" value="1"/>
</dbReference>
<comment type="caution">
    <text evidence="4">The sequence shown here is derived from an EMBL/GenBank/DDBJ whole genome shotgun (WGS) entry which is preliminary data.</text>
</comment>
<dbReference type="NCBIfam" id="TIGR02365">
    <property type="entry name" value="dha_L_ycgS"/>
    <property type="match status" value="1"/>
</dbReference>
<name>A0ABS4G065_9CLOT</name>
<dbReference type="Proteomes" id="UP001519271">
    <property type="component" value="Unassembled WGS sequence"/>
</dbReference>
<dbReference type="InterPro" id="IPR050861">
    <property type="entry name" value="Dihydroxyacetone_Kinase"/>
</dbReference>
<sequence>MMTKKDYLDYIELVTKKLEENRDYVTDLDAATGDGDHWVNMNMGFQKLVASREILEALSLKDMFKKIGMLIMSTVGGSSGVLYGSAYIKASQAIGDKEVIDVPLLHTILEAKLTAIMERGNAKPGYKTMIDPLYTAIVRMKAGMEAGMDDASVLSEMKRGAVEGMEATKGMEAVKGRATYQTNKGVGCLDPGAVTMCYQLELLSDCMKPGKD</sequence>
<gene>
    <name evidence="4" type="ORF">J2Z34_000342</name>
</gene>
<dbReference type="EMBL" id="JAGGKC010000002">
    <property type="protein sequence ID" value="MBP1917871.1"/>
    <property type="molecule type" value="Genomic_DNA"/>
</dbReference>
<dbReference type="GO" id="GO:0016740">
    <property type="term" value="F:transferase activity"/>
    <property type="evidence" value="ECO:0007669"/>
    <property type="project" value="UniProtKB-KW"/>
</dbReference>
<dbReference type="InterPro" id="IPR036117">
    <property type="entry name" value="DhaL_dom_sf"/>
</dbReference>
<dbReference type="PANTHER" id="PTHR28629">
    <property type="entry name" value="TRIOKINASE/FMN CYCLASE"/>
    <property type="match status" value="1"/>
</dbReference>
<evidence type="ECO:0000256" key="1">
    <source>
        <dbReference type="ARBA" id="ARBA00022679"/>
    </source>
</evidence>
<reference evidence="4 5" key="1">
    <citation type="submission" date="2021-03" db="EMBL/GenBank/DDBJ databases">
        <title>Genomic Encyclopedia of Type Strains, Phase IV (KMG-IV): sequencing the most valuable type-strain genomes for metagenomic binning, comparative biology and taxonomic classification.</title>
        <authorList>
            <person name="Goeker M."/>
        </authorList>
    </citation>
    <scope>NUCLEOTIDE SEQUENCE [LARGE SCALE GENOMIC DNA]</scope>
    <source>
        <strain evidence="4 5">DSM 6139</strain>
    </source>
</reference>
<dbReference type="PANTHER" id="PTHR28629:SF4">
    <property type="entry name" value="TRIOKINASE_FMN CYCLASE"/>
    <property type="match status" value="1"/>
</dbReference>
<dbReference type="EC" id="2.7.1.-" evidence="4"/>
<dbReference type="InterPro" id="IPR004007">
    <property type="entry name" value="DhaL_dom"/>
</dbReference>
<keyword evidence="5" id="KW-1185">Reference proteome</keyword>
<evidence type="ECO:0000259" key="3">
    <source>
        <dbReference type="PROSITE" id="PS51480"/>
    </source>
</evidence>
<dbReference type="PROSITE" id="PS51480">
    <property type="entry name" value="DHAL"/>
    <property type="match status" value="1"/>
</dbReference>
<dbReference type="Pfam" id="PF02734">
    <property type="entry name" value="Dak2"/>
    <property type="match status" value="1"/>
</dbReference>
<dbReference type="SUPFAM" id="SSF101473">
    <property type="entry name" value="DhaL-like"/>
    <property type="match status" value="1"/>
</dbReference>
<evidence type="ECO:0000313" key="4">
    <source>
        <dbReference type="EMBL" id="MBP1917871.1"/>
    </source>
</evidence>
<feature type="domain" description="DhaL" evidence="3">
    <location>
        <begin position="5"/>
        <end position="205"/>
    </location>
</feature>
<dbReference type="InterPro" id="IPR012737">
    <property type="entry name" value="DhaK_L_YcgS"/>
</dbReference>
<accession>A0ABS4G065</accession>
<dbReference type="RefSeq" id="WP_209458122.1">
    <property type="nucleotide sequence ID" value="NZ_JAGGKC010000002.1"/>
</dbReference>
<evidence type="ECO:0000313" key="5">
    <source>
        <dbReference type="Proteomes" id="UP001519271"/>
    </source>
</evidence>
<dbReference type="SMART" id="SM01120">
    <property type="entry name" value="Dak2"/>
    <property type="match status" value="1"/>
</dbReference>
<keyword evidence="1 4" id="KW-0808">Transferase</keyword>
<evidence type="ECO:0000256" key="2">
    <source>
        <dbReference type="ARBA" id="ARBA00022777"/>
    </source>
</evidence>
<organism evidence="4 5">
    <name type="scientific">Youngiibacter multivorans</name>
    <dbReference type="NCBI Taxonomy" id="937251"/>
    <lineage>
        <taxon>Bacteria</taxon>
        <taxon>Bacillati</taxon>
        <taxon>Bacillota</taxon>
        <taxon>Clostridia</taxon>
        <taxon>Eubacteriales</taxon>
        <taxon>Clostridiaceae</taxon>
        <taxon>Youngiibacter</taxon>
    </lineage>
</organism>
<protein>
    <submittedName>
        <fullName evidence="4">Dihydroxyacetone kinase-like protein</fullName>
        <ecNumber evidence="4">2.7.1.-</ecNumber>
    </submittedName>
</protein>